<dbReference type="Proteomes" id="UP001596152">
    <property type="component" value="Unassembled WGS sequence"/>
</dbReference>
<dbReference type="Gene3D" id="3.10.180.10">
    <property type="entry name" value="2,3-Dihydroxybiphenyl 1,2-Dioxygenase, domain 1"/>
    <property type="match status" value="1"/>
</dbReference>
<feature type="domain" description="VOC" evidence="1">
    <location>
        <begin position="1"/>
        <end position="132"/>
    </location>
</feature>
<organism evidence="2 3">
    <name type="scientific">Brevundimonas staleyi</name>
    <dbReference type="NCBI Taxonomy" id="74326"/>
    <lineage>
        <taxon>Bacteria</taxon>
        <taxon>Pseudomonadati</taxon>
        <taxon>Pseudomonadota</taxon>
        <taxon>Alphaproteobacteria</taxon>
        <taxon>Caulobacterales</taxon>
        <taxon>Caulobacteraceae</taxon>
        <taxon>Brevundimonas</taxon>
    </lineage>
</organism>
<dbReference type="InterPro" id="IPR029068">
    <property type="entry name" value="Glyas_Bleomycin-R_OHBP_Dase"/>
</dbReference>
<dbReference type="Pfam" id="PF00903">
    <property type="entry name" value="Glyoxalase"/>
    <property type="match status" value="1"/>
</dbReference>
<gene>
    <name evidence="2" type="ORF">ACFPIE_05555</name>
</gene>
<dbReference type="PROSITE" id="PS51819">
    <property type="entry name" value="VOC"/>
    <property type="match status" value="1"/>
</dbReference>
<dbReference type="SUPFAM" id="SSF54593">
    <property type="entry name" value="Glyoxalase/Bleomycin resistance protein/Dihydroxybiphenyl dioxygenase"/>
    <property type="match status" value="1"/>
</dbReference>
<dbReference type="RefSeq" id="WP_374039515.1">
    <property type="nucleotide sequence ID" value="NZ_CP169083.1"/>
</dbReference>
<proteinExistence type="predicted"/>
<dbReference type="InterPro" id="IPR037523">
    <property type="entry name" value="VOC_core"/>
</dbReference>
<dbReference type="CDD" id="cd07262">
    <property type="entry name" value="VOC_like"/>
    <property type="match status" value="1"/>
</dbReference>
<comment type="caution">
    <text evidence="2">The sequence shown here is derived from an EMBL/GenBank/DDBJ whole genome shotgun (WGS) entry which is preliminary data.</text>
</comment>
<reference evidence="3" key="1">
    <citation type="journal article" date="2019" name="Int. J. Syst. Evol. Microbiol.">
        <title>The Global Catalogue of Microorganisms (GCM) 10K type strain sequencing project: providing services to taxonomists for standard genome sequencing and annotation.</title>
        <authorList>
            <consortium name="The Broad Institute Genomics Platform"/>
            <consortium name="The Broad Institute Genome Sequencing Center for Infectious Disease"/>
            <person name="Wu L."/>
            <person name="Ma J."/>
        </authorList>
    </citation>
    <scope>NUCLEOTIDE SEQUENCE [LARGE SCALE GENOMIC DNA]</scope>
    <source>
        <strain evidence="3">JCM 12125</strain>
    </source>
</reference>
<protein>
    <submittedName>
        <fullName evidence="2">VOC family protein</fullName>
    </submittedName>
</protein>
<dbReference type="InterPro" id="IPR004360">
    <property type="entry name" value="Glyas_Fos-R_dOase_dom"/>
</dbReference>
<evidence type="ECO:0000259" key="1">
    <source>
        <dbReference type="PROSITE" id="PS51819"/>
    </source>
</evidence>
<accession>A0ABW0FSY3</accession>
<evidence type="ECO:0000313" key="3">
    <source>
        <dbReference type="Proteomes" id="UP001596152"/>
    </source>
</evidence>
<keyword evidence="3" id="KW-1185">Reference proteome</keyword>
<dbReference type="PANTHER" id="PTHR35006">
    <property type="entry name" value="GLYOXALASE FAMILY PROTEIN (AFU_ORTHOLOGUE AFUA_5G14830)"/>
    <property type="match status" value="1"/>
</dbReference>
<evidence type="ECO:0000313" key="2">
    <source>
        <dbReference type="EMBL" id="MFC5343373.1"/>
    </source>
</evidence>
<sequence length="135" mass="14601">MIDHMGFSPADLEDARRFYDAALKPLGVANVMEVTPEQTGGYHGIGYGAGRKPFFWLSSDSRRDVPEGPRGTGIHIAFEAESRAAVDAFYAAAIAHGGRDNGPPGIRPHYHPAYYAAFVIDPDGVNVEAVCQRPE</sequence>
<dbReference type="EMBL" id="JBHSLF010000013">
    <property type="protein sequence ID" value="MFC5343373.1"/>
    <property type="molecule type" value="Genomic_DNA"/>
</dbReference>
<dbReference type="PANTHER" id="PTHR35006:SF2">
    <property type="entry name" value="GLYOXALASE FAMILY PROTEIN (AFU_ORTHOLOGUE AFUA_5G14830)"/>
    <property type="match status" value="1"/>
</dbReference>
<name>A0ABW0FSY3_9CAUL</name>